<dbReference type="GO" id="GO:0046872">
    <property type="term" value="F:metal ion binding"/>
    <property type="evidence" value="ECO:0007669"/>
    <property type="project" value="UniProtKB-KW"/>
</dbReference>
<feature type="domain" description="Cytochrome c" evidence="8">
    <location>
        <begin position="309"/>
        <end position="442"/>
    </location>
</feature>
<protein>
    <submittedName>
        <fullName evidence="9">Cytochrome c peroxidase</fullName>
        <ecNumber evidence="9">1.11.1.5</ecNumber>
    </submittedName>
</protein>
<dbReference type="InterPro" id="IPR051395">
    <property type="entry name" value="Cytochrome_c_Peroxidase/MauG"/>
</dbReference>
<proteinExistence type="predicted"/>
<evidence type="ECO:0000313" key="9">
    <source>
        <dbReference type="EMBL" id="MDR6526116.1"/>
    </source>
</evidence>
<feature type="domain" description="Cytochrome c" evidence="8">
    <location>
        <begin position="461"/>
        <end position="602"/>
    </location>
</feature>
<dbReference type="SUPFAM" id="SSF46626">
    <property type="entry name" value="Cytochrome c"/>
    <property type="match status" value="2"/>
</dbReference>
<dbReference type="Proteomes" id="UP001184861">
    <property type="component" value="Unassembled WGS sequence"/>
</dbReference>
<dbReference type="Gene3D" id="1.20.1420.20">
    <property type="entry name" value="M75 peptidase, HXXE motif"/>
    <property type="match status" value="1"/>
</dbReference>
<dbReference type="InterPro" id="IPR036909">
    <property type="entry name" value="Cyt_c-like_dom_sf"/>
</dbReference>
<evidence type="ECO:0000256" key="5">
    <source>
        <dbReference type="ARBA" id="ARBA00023002"/>
    </source>
</evidence>
<reference evidence="9" key="1">
    <citation type="submission" date="2023-07" db="EMBL/GenBank/DDBJ databases">
        <title>Sorghum-associated microbial communities from plants grown in Nebraska, USA.</title>
        <authorList>
            <person name="Schachtman D."/>
        </authorList>
    </citation>
    <scope>NUCLEOTIDE SEQUENCE</scope>
    <source>
        <strain evidence="9">DS2360</strain>
    </source>
</reference>
<evidence type="ECO:0000256" key="4">
    <source>
        <dbReference type="ARBA" id="ARBA00022729"/>
    </source>
</evidence>
<evidence type="ECO:0000256" key="6">
    <source>
        <dbReference type="ARBA" id="ARBA00023004"/>
    </source>
</evidence>
<dbReference type="GO" id="GO:0030313">
    <property type="term" value="C:cell envelope"/>
    <property type="evidence" value="ECO:0007669"/>
    <property type="project" value="UniProtKB-SubCell"/>
</dbReference>
<accession>A0AAE3Y9K1</accession>
<dbReference type="PANTHER" id="PTHR30600:SF10">
    <property type="entry name" value="BLL6722 PROTEIN"/>
    <property type="match status" value="1"/>
</dbReference>
<evidence type="ECO:0000313" key="10">
    <source>
        <dbReference type="Proteomes" id="UP001184861"/>
    </source>
</evidence>
<dbReference type="GO" id="GO:0020037">
    <property type="term" value="F:heme binding"/>
    <property type="evidence" value="ECO:0007669"/>
    <property type="project" value="InterPro"/>
</dbReference>
<dbReference type="Gene3D" id="1.10.760.10">
    <property type="entry name" value="Cytochrome c-like domain"/>
    <property type="match status" value="2"/>
</dbReference>
<organism evidence="9 10">
    <name type="scientific">Chryseobacterium rhizosphaerae</name>
    <dbReference type="NCBI Taxonomy" id="395937"/>
    <lineage>
        <taxon>Bacteria</taxon>
        <taxon>Pseudomonadati</taxon>
        <taxon>Bacteroidota</taxon>
        <taxon>Flavobacteriia</taxon>
        <taxon>Flavobacteriales</taxon>
        <taxon>Weeksellaceae</taxon>
        <taxon>Chryseobacterium group</taxon>
        <taxon>Chryseobacterium</taxon>
    </lineage>
</organism>
<dbReference type="RefSeq" id="WP_309945586.1">
    <property type="nucleotide sequence ID" value="NZ_JAVDQY010000001.1"/>
</dbReference>
<dbReference type="GO" id="GO:0009055">
    <property type="term" value="F:electron transfer activity"/>
    <property type="evidence" value="ECO:0007669"/>
    <property type="project" value="InterPro"/>
</dbReference>
<dbReference type="GO" id="GO:0004130">
    <property type="term" value="F:cytochrome-c peroxidase activity"/>
    <property type="evidence" value="ECO:0007669"/>
    <property type="project" value="UniProtKB-EC"/>
</dbReference>
<evidence type="ECO:0000259" key="8">
    <source>
        <dbReference type="PROSITE" id="PS51007"/>
    </source>
</evidence>
<dbReference type="InterPro" id="IPR038352">
    <property type="entry name" value="Imelysin_sf"/>
</dbReference>
<name>A0AAE3Y9K1_9FLAO</name>
<keyword evidence="3 7" id="KW-0479">Metal-binding</keyword>
<dbReference type="InterPro" id="IPR004852">
    <property type="entry name" value="Di-haem_cyt_c_peroxidsae"/>
</dbReference>
<evidence type="ECO:0000256" key="7">
    <source>
        <dbReference type="PROSITE-ProRule" id="PRU00433"/>
    </source>
</evidence>
<evidence type="ECO:0000256" key="1">
    <source>
        <dbReference type="ARBA" id="ARBA00004196"/>
    </source>
</evidence>
<dbReference type="EC" id="1.11.1.5" evidence="9"/>
<dbReference type="AlphaFoldDB" id="A0AAE3Y9K1"/>
<gene>
    <name evidence="9" type="ORF">J2787_001486</name>
</gene>
<dbReference type="PROSITE" id="PS51007">
    <property type="entry name" value="CYTC"/>
    <property type="match status" value="2"/>
</dbReference>
<keyword evidence="4" id="KW-0732">Signal</keyword>
<comment type="subcellular location">
    <subcellularLocation>
        <location evidence="1">Cell envelope</location>
    </subcellularLocation>
</comment>
<dbReference type="Pfam" id="PF03150">
    <property type="entry name" value="CCP_MauG"/>
    <property type="match status" value="1"/>
</dbReference>
<keyword evidence="9" id="KW-0575">Peroxidase</keyword>
<dbReference type="EMBL" id="JAVDQY010000001">
    <property type="protein sequence ID" value="MDR6526116.1"/>
    <property type="molecule type" value="Genomic_DNA"/>
</dbReference>
<dbReference type="PANTHER" id="PTHR30600">
    <property type="entry name" value="CYTOCHROME C PEROXIDASE-RELATED"/>
    <property type="match status" value="1"/>
</dbReference>
<keyword evidence="5 9" id="KW-0560">Oxidoreductase</keyword>
<keyword evidence="6 7" id="KW-0408">Iron</keyword>
<comment type="caution">
    <text evidence="9">The sequence shown here is derived from an EMBL/GenBank/DDBJ whole genome shotgun (WGS) entry which is preliminary data.</text>
</comment>
<evidence type="ECO:0000256" key="3">
    <source>
        <dbReference type="ARBA" id="ARBA00022723"/>
    </source>
</evidence>
<dbReference type="InterPro" id="IPR009056">
    <property type="entry name" value="Cyt_c-like_dom"/>
</dbReference>
<sequence length="606" mass="68956">MKKLSKYPIFLFLYSAAALFILSYCKSDKHLPASEDLGSVKNQIIKNNDTFEKQINELTVLVSNNSDEKKLQEKFEELRKTYKKMEWAVEYFLPHSARFINGPALPEIEMDEHTEIEPEGLQVLEEMLYPYDQGNKEEVIRFLKKLINKSNTIETNFQVITVSRDQVFDALRQEVFRISSLGISGFDTPISGTFLKEIPYSLQGVKQTLQQISTDQSKNKALKSILNEIDTAIEILKKNTDKNTFDYVNFIPDHFNKITSLLLEFKNQEKIPDVEITTALHKNAATFFSKNAFNPNAFTPGKEFAFSNEKAALGQQLFNDKMLSNNNNRSCTTCHIPEKAFTDGLAKSMSLENSELSRNAPSLNYAGFQHGQFWDMRKDDLEGQSSDVISNKEEMHGDLNVILAKINQDKKYQTAFTKIYHSQKTEAWQLQNVLASYIRSLAKFNADFDEYMRGNKSAMTAHQKRGFNLFVGKAQCAICHFIPLFNGTVPPTFKKTEQEVLGVAVNGDNTTFDNDLGRGKFHETVATLQHSFKTPTLRNINKTAPYMHNGGYKTLKEVMNFYNKGGGKGVGFKVDNQTLSDAPLQLTDQEMDDIIEFMKALDDKKP</sequence>
<evidence type="ECO:0000256" key="2">
    <source>
        <dbReference type="ARBA" id="ARBA00022617"/>
    </source>
</evidence>
<keyword evidence="2 7" id="KW-0349">Heme</keyword>